<gene>
    <name evidence="1" type="ORF">HK097_000065</name>
</gene>
<dbReference type="Proteomes" id="UP001212841">
    <property type="component" value="Unassembled WGS sequence"/>
</dbReference>
<dbReference type="AlphaFoldDB" id="A0AAD5SMU0"/>
<name>A0AAD5SMU0_9FUNG</name>
<evidence type="ECO:0000313" key="1">
    <source>
        <dbReference type="EMBL" id="KAJ3057137.1"/>
    </source>
</evidence>
<accession>A0AAD5SMU0</accession>
<comment type="caution">
    <text evidence="1">The sequence shown here is derived from an EMBL/GenBank/DDBJ whole genome shotgun (WGS) entry which is preliminary data.</text>
</comment>
<evidence type="ECO:0000313" key="2">
    <source>
        <dbReference type="Proteomes" id="UP001212841"/>
    </source>
</evidence>
<keyword evidence="2" id="KW-1185">Reference proteome</keyword>
<sequence length="124" mass="13796">MKVIVPAVMKVPLMRGGWVEEMVEGDDASDEKGRTGMGETVILEEPSFFSIIAEGGLDALKQLEAQYGSEYLHQKGRNGRTILHYACIKLPDRSVPKNDPNRNIIEYLVTSQEHKPLSKLAALE</sequence>
<reference evidence="1" key="1">
    <citation type="submission" date="2020-05" db="EMBL/GenBank/DDBJ databases">
        <title>Phylogenomic resolution of chytrid fungi.</title>
        <authorList>
            <person name="Stajich J.E."/>
            <person name="Amses K."/>
            <person name="Simmons R."/>
            <person name="Seto K."/>
            <person name="Myers J."/>
            <person name="Bonds A."/>
            <person name="Quandt C.A."/>
            <person name="Barry K."/>
            <person name="Liu P."/>
            <person name="Grigoriev I."/>
            <person name="Longcore J.E."/>
            <person name="James T.Y."/>
        </authorList>
    </citation>
    <scope>NUCLEOTIDE SEQUENCE</scope>
    <source>
        <strain evidence="1">JEL0318</strain>
    </source>
</reference>
<proteinExistence type="predicted"/>
<dbReference type="EMBL" id="JADGJD010000010">
    <property type="protein sequence ID" value="KAJ3057137.1"/>
    <property type="molecule type" value="Genomic_DNA"/>
</dbReference>
<protein>
    <submittedName>
        <fullName evidence="1">Uncharacterized protein</fullName>
    </submittedName>
</protein>
<organism evidence="1 2">
    <name type="scientific">Rhizophlyctis rosea</name>
    <dbReference type="NCBI Taxonomy" id="64517"/>
    <lineage>
        <taxon>Eukaryota</taxon>
        <taxon>Fungi</taxon>
        <taxon>Fungi incertae sedis</taxon>
        <taxon>Chytridiomycota</taxon>
        <taxon>Chytridiomycota incertae sedis</taxon>
        <taxon>Chytridiomycetes</taxon>
        <taxon>Rhizophlyctidales</taxon>
        <taxon>Rhizophlyctidaceae</taxon>
        <taxon>Rhizophlyctis</taxon>
    </lineage>
</organism>